<keyword evidence="4 8" id="KW-0032">Aminotransferase</keyword>
<dbReference type="Proteomes" id="UP000013827">
    <property type="component" value="Unassembled WGS sequence"/>
</dbReference>
<dbReference type="CDD" id="cd00609">
    <property type="entry name" value="AAT_like"/>
    <property type="match status" value="1"/>
</dbReference>
<dbReference type="InterPro" id="IPR015422">
    <property type="entry name" value="PyrdxlP-dep_Trfase_small"/>
</dbReference>
<dbReference type="PANTHER" id="PTHR11879:SF22">
    <property type="entry name" value="ASPARTATE AMINOTRANSFERASE, MITOCHONDRIAL"/>
    <property type="match status" value="1"/>
</dbReference>
<evidence type="ECO:0000256" key="3">
    <source>
        <dbReference type="ARBA" id="ARBA00011738"/>
    </source>
</evidence>
<evidence type="ECO:0000256" key="6">
    <source>
        <dbReference type="ARBA" id="ARBA00022898"/>
    </source>
</evidence>
<dbReference type="InterPro" id="IPR000796">
    <property type="entry name" value="Asp_trans"/>
</dbReference>
<dbReference type="AlphaFoldDB" id="A0A0D3K8K4"/>
<protein>
    <recommendedName>
        <fullName evidence="8">Aspartate aminotransferase</fullName>
        <ecNumber evidence="8">2.6.1.1</ecNumber>
    </recommendedName>
</protein>
<keyword evidence="11" id="KW-1185">Reference proteome</keyword>
<name>A0A0D3K8K4_EMIH1</name>
<comment type="miscellaneous">
    <text evidence="8">In eukaryotes there are cytoplasmic, mitochondrial and chloroplastic isozymes.</text>
</comment>
<evidence type="ECO:0000256" key="2">
    <source>
        <dbReference type="ARBA" id="ARBA00007441"/>
    </source>
</evidence>
<dbReference type="Gene3D" id="3.40.640.10">
    <property type="entry name" value="Type I PLP-dependent aspartate aminotransferase-like (Major domain)"/>
    <property type="match status" value="1"/>
</dbReference>
<evidence type="ECO:0000256" key="5">
    <source>
        <dbReference type="ARBA" id="ARBA00022679"/>
    </source>
</evidence>
<dbReference type="SUPFAM" id="SSF53383">
    <property type="entry name" value="PLP-dependent transferases"/>
    <property type="match status" value="2"/>
</dbReference>
<dbReference type="KEGG" id="ehx:EMIHUDRAFT_413787"/>
<evidence type="ECO:0000313" key="10">
    <source>
        <dbReference type="EnsemblProtists" id="EOD32089"/>
    </source>
</evidence>
<dbReference type="EC" id="2.6.1.1" evidence="8"/>
<dbReference type="RefSeq" id="XP_005784518.1">
    <property type="nucleotide sequence ID" value="XM_005784461.1"/>
</dbReference>
<dbReference type="GO" id="GO:0005739">
    <property type="term" value="C:mitochondrion"/>
    <property type="evidence" value="ECO:0007669"/>
    <property type="project" value="TreeGrafter"/>
</dbReference>
<dbReference type="STRING" id="2903.R1FFP1"/>
<dbReference type="HOGENOM" id="CLU_032440_1_2_1"/>
<organism evidence="10 11">
    <name type="scientific">Emiliania huxleyi (strain CCMP1516)</name>
    <dbReference type="NCBI Taxonomy" id="280463"/>
    <lineage>
        <taxon>Eukaryota</taxon>
        <taxon>Haptista</taxon>
        <taxon>Haptophyta</taxon>
        <taxon>Prymnesiophyceae</taxon>
        <taxon>Isochrysidales</taxon>
        <taxon>Noelaerhabdaceae</taxon>
        <taxon>Emiliania</taxon>
    </lineage>
</organism>
<evidence type="ECO:0000256" key="4">
    <source>
        <dbReference type="ARBA" id="ARBA00022576"/>
    </source>
</evidence>
<dbReference type="InterPro" id="IPR015421">
    <property type="entry name" value="PyrdxlP-dep_Trfase_major"/>
</dbReference>
<accession>A0A0D3K8K4</accession>
<evidence type="ECO:0000313" key="11">
    <source>
        <dbReference type="Proteomes" id="UP000013827"/>
    </source>
</evidence>
<keyword evidence="6" id="KW-0663">Pyridoxal phosphate</keyword>
<dbReference type="Gene3D" id="3.90.1150.10">
    <property type="entry name" value="Aspartate Aminotransferase, domain 1"/>
    <property type="match status" value="2"/>
</dbReference>
<feature type="domain" description="Aminotransferase class I/classII large" evidence="9">
    <location>
        <begin position="58"/>
        <end position="457"/>
    </location>
</feature>
<dbReference type="InterPro" id="IPR004839">
    <property type="entry name" value="Aminotransferase_I/II_large"/>
</dbReference>
<sequence length="464" mass="48668">MSSHVLNRSHLLLSRSRSTVAAAAATASRHSAWQGTQAVPADPILGLVAAFKADAAPRKVNLAQGAFRTDEGLPLVLPSVVEAERRVSSALASGAIDKEYLPIEGDATFRTLSAKLIFGDESAALAEGRCATLQTLSGTGAVSVAAAALCRMAGARTIHVPDPSWGNHGHIFRSAGLEVQNYAYLDHRTGTTLDFDGMRAALSGLPRGSVVLLHACAHNPTGIDPSGEQWQELAALFAGRGLVALFDSAYQGYASGDLDADAASVRAFEAAGVLPVACQSYAKSLGLYGERIGAVNFVCASREEAEAVLSTVKQTIVRPAYSSPPLHGARLAAEALAPSTASVSAPAGGSTPLSPRRQVLGDAALFAQWRGELRGMANRVHRMRVLLADALRAEGAPSPDGGDWGHVVDQIGMFAYTGLSASHVDSLRERRHVYLTRDGRMSMAAMKPADIEYVARAVRSVLAE</sequence>
<dbReference type="eggNOG" id="KOG1411">
    <property type="taxonomic scope" value="Eukaryota"/>
</dbReference>
<dbReference type="EnsemblProtists" id="EOD32089">
    <property type="protein sequence ID" value="EOD32089"/>
    <property type="gene ID" value="EMIHUDRAFT_413787"/>
</dbReference>
<evidence type="ECO:0000256" key="8">
    <source>
        <dbReference type="RuleBase" id="RU000480"/>
    </source>
</evidence>
<dbReference type="OMA" id="MQAVSVK"/>
<dbReference type="GO" id="GO:0030170">
    <property type="term" value="F:pyridoxal phosphate binding"/>
    <property type="evidence" value="ECO:0007669"/>
    <property type="project" value="InterPro"/>
</dbReference>
<proteinExistence type="inferred from homology"/>
<evidence type="ECO:0000259" key="9">
    <source>
        <dbReference type="Pfam" id="PF00155"/>
    </source>
</evidence>
<dbReference type="GeneID" id="17277361"/>
<dbReference type="GO" id="GO:0006520">
    <property type="term" value="P:amino acid metabolic process"/>
    <property type="evidence" value="ECO:0007669"/>
    <property type="project" value="InterPro"/>
</dbReference>
<comment type="similarity">
    <text evidence="2">Belongs to the class-I pyridoxal-phosphate-dependent aminotransferase family.</text>
</comment>
<comment type="catalytic activity">
    <reaction evidence="7 8">
        <text>L-aspartate + 2-oxoglutarate = oxaloacetate + L-glutamate</text>
        <dbReference type="Rhea" id="RHEA:21824"/>
        <dbReference type="ChEBI" id="CHEBI:16452"/>
        <dbReference type="ChEBI" id="CHEBI:16810"/>
        <dbReference type="ChEBI" id="CHEBI:29985"/>
        <dbReference type="ChEBI" id="CHEBI:29991"/>
        <dbReference type="EC" id="2.6.1.1"/>
    </reaction>
</comment>
<reference evidence="10" key="2">
    <citation type="submission" date="2024-10" db="UniProtKB">
        <authorList>
            <consortium name="EnsemblProtists"/>
        </authorList>
    </citation>
    <scope>IDENTIFICATION</scope>
</reference>
<dbReference type="InterPro" id="IPR015424">
    <property type="entry name" value="PyrdxlP-dep_Trfase"/>
</dbReference>
<evidence type="ECO:0000256" key="7">
    <source>
        <dbReference type="ARBA" id="ARBA00049185"/>
    </source>
</evidence>
<dbReference type="Pfam" id="PF00155">
    <property type="entry name" value="Aminotran_1_2"/>
    <property type="match status" value="1"/>
</dbReference>
<evidence type="ECO:0000256" key="1">
    <source>
        <dbReference type="ARBA" id="ARBA00001933"/>
    </source>
</evidence>
<comment type="cofactor">
    <cofactor evidence="1">
        <name>pyridoxal 5'-phosphate</name>
        <dbReference type="ChEBI" id="CHEBI:597326"/>
    </cofactor>
</comment>
<dbReference type="PaxDb" id="2903-EOD32089"/>
<dbReference type="PRINTS" id="PR00799">
    <property type="entry name" value="TRANSAMINASE"/>
</dbReference>
<keyword evidence="5 8" id="KW-0808">Transferase</keyword>
<dbReference type="GO" id="GO:0004069">
    <property type="term" value="F:L-aspartate:2-oxoglutarate aminotransferase activity"/>
    <property type="evidence" value="ECO:0007669"/>
    <property type="project" value="UniProtKB-EC"/>
</dbReference>
<dbReference type="InterPro" id="IPR004838">
    <property type="entry name" value="NHTrfase_class1_PyrdxlP-BS"/>
</dbReference>
<dbReference type="PROSITE" id="PS00105">
    <property type="entry name" value="AA_TRANSFER_CLASS_1"/>
    <property type="match status" value="1"/>
</dbReference>
<reference evidence="11" key="1">
    <citation type="journal article" date="2013" name="Nature">
        <title>Pan genome of the phytoplankton Emiliania underpins its global distribution.</title>
        <authorList>
            <person name="Read B.A."/>
            <person name="Kegel J."/>
            <person name="Klute M.J."/>
            <person name="Kuo A."/>
            <person name="Lefebvre S.C."/>
            <person name="Maumus F."/>
            <person name="Mayer C."/>
            <person name="Miller J."/>
            <person name="Monier A."/>
            <person name="Salamov A."/>
            <person name="Young J."/>
            <person name="Aguilar M."/>
            <person name="Claverie J.M."/>
            <person name="Frickenhaus S."/>
            <person name="Gonzalez K."/>
            <person name="Herman E.K."/>
            <person name="Lin Y.C."/>
            <person name="Napier J."/>
            <person name="Ogata H."/>
            <person name="Sarno A.F."/>
            <person name="Shmutz J."/>
            <person name="Schroeder D."/>
            <person name="de Vargas C."/>
            <person name="Verret F."/>
            <person name="von Dassow P."/>
            <person name="Valentin K."/>
            <person name="Van de Peer Y."/>
            <person name="Wheeler G."/>
            <person name="Dacks J.B."/>
            <person name="Delwiche C.F."/>
            <person name="Dyhrman S.T."/>
            <person name="Glockner G."/>
            <person name="John U."/>
            <person name="Richards T."/>
            <person name="Worden A.Z."/>
            <person name="Zhang X."/>
            <person name="Grigoriev I.V."/>
            <person name="Allen A.E."/>
            <person name="Bidle K."/>
            <person name="Borodovsky M."/>
            <person name="Bowler C."/>
            <person name="Brownlee C."/>
            <person name="Cock J.M."/>
            <person name="Elias M."/>
            <person name="Gladyshev V.N."/>
            <person name="Groth M."/>
            <person name="Guda C."/>
            <person name="Hadaegh A."/>
            <person name="Iglesias-Rodriguez M.D."/>
            <person name="Jenkins J."/>
            <person name="Jones B.M."/>
            <person name="Lawson T."/>
            <person name="Leese F."/>
            <person name="Lindquist E."/>
            <person name="Lobanov A."/>
            <person name="Lomsadze A."/>
            <person name="Malik S.B."/>
            <person name="Marsh M.E."/>
            <person name="Mackinder L."/>
            <person name="Mock T."/>
            <person name="Mueller-Roeber B."/>
            <person name="Pagarete A."/>
            <person name="Parker M."/>
            <person name="Probert I."/>
            <person name="Quesneville H."/>
            <person name="Raines C."/>
            <person name="Rensing S.A."/>
            <person name="Riano-Pachon D.M."/>
            <person name="Richier S."/>
            <person name="Rokitta S."/>
            <person name="Shiraiwa Y."/>
            <person name="Soanes D.M."/>
            <person name="van der Giezen M."/>
            <person name="Wahlund T.M."/>
            <person name="Williams B."/>
            <person name="Wilson W."/>
            <person name="Wolfe G."/>
            <person name="Wurch L.L."/>
        </authorList>
    </citation>
    <scope>NUCLEOTIDE SEQUENCE</scope>
</reference>
<comment type="subunit">
    <text evidence="3 8">Homodimer.</text>
</comment>
<dbReference type="PANTHER" id="PTHR11879">
    <property type="entry name" value="ASPARTATE AMINOTRANSFERASE"/>
    <property type="match status" value="1"/>
</dbReference>